<dbReference type="Proteomes" id="UP000261540">
    <property type="component" value="Unplaced"/>
</dbReference>
<evidence type="ECO:0000256" key="2">
    <source>
        <dbReference type="ARBA" id="ARBA00022490"/>
    </source>
</evidence>
<dbReference type="Ensembl" id="ENSPKIT00000040670.1">
    <property type="protein sequence ID" value="ENSPKIP00000016187.1"/>
    <property type="gene ID" value="ENSPKIG00000002623.1"/>
</dbReference>
<protein>
    <submittedName>
        <fullName evidence="4">Uncharacterized LOC111837630</fullName>
    </submittedName>
</protein>
<dbReference type="Gene3D" id="1.20.58.1200">
    <property type="entry name" value="RNA silencing suppressor P21, N-terminal domain"/>
    <property type="match status" value="9"/>
</dbReference>
<dbReference type="Pfam" id="PF23679">
    <property type="entry name" value="UPA-FIIND"/>
    <property type="match status" value="1"/>
</dbReference>
<organism evidence="4 5">
    <name type="scientific">Paramormyrops kingsleyae</name>
    <dbReference type="NCBI Taxonomy" id="1676925"/>
    <lineage>
        <taxon>Eukaryota</taxon>
        <taxon>Metazoa</taxon>
        <taxon>Chordata</taxon>
        <taxon>Craniata</taxon>
        <taxon>Vertebrata</taxon>
        <taxon>Euteleostomi</taxon>
        <taxon>Actinopterygii</taxon>
        <taxon>Neopterygii</taxon>
        <taxon>Teleostei</taxon>
        <taxon>Osteoglossocephala</taxon>
        <taxon>Osteoglossomorpha</taxon>
        <taxon>Osteoglossiformes</taxon>
        <taxon>Mormyridae</taxon>
        <taxon>Paramormyrops</taxon>
    </lineage>
</organism>
<dbReference type="InterPro" id="IPR025307">
    <property type="entry name" value="FIIND_dom"/>
</dbReference>
<keyword evidence="5" id="KW-1185">Reference proteome</keyword>
<reference evidence="4" key="2">
    <citation type="submission" date="2025-09" db="UniProtKB">
        <authorList>
            <consortium name="Ensembl"/>
        </authorList>
    </citation>
    <scope>IDENTIFICATION</scope>
</reference>
<name>A0A3B3RC02_9TELE</name>
<feature type="domain" description="FIIND" evidence="3">
    <location>
        <begin position="1271"/>
        <end position="1545"/>
    </location>
</feature>
<dbReference type="Pfam" id="PF13553">
    <property type="entry name" value="FIIND"/>
    <property type="match status" value="1"/>
</dbReference>
<accession>A0A3B3RC02</accession>
<evidence type="ECO:0000256" key="1">
    <source>
        <dbReference type="ARBA" id="ARBA00004514"/>
    </source>
</evidence>
<dbReference type="PANTHER" id="PTHR31594">
    <property type="entry name" value="AIG1-TYPE G DOMAIN-CONTAINING PROTEIN"/>
    <property type="match status" value="1"/>
</dbReference>
<dbReference type="PROSITE" id="PS51830">
    <property type="entry name" value="FIIND"/>
    <property type="match status" value="1"/>
</dbReference>
<keyword evidence="2" id="KW-0963">Cytoplasm</keyword>
<sequence>MKIISCSDTEKEQWHFLQCMTYISHLGWSKSHFSLKEAIKFMVNLFTQAAECDRDTGEKKLQLLSSVCSYSSFPFVGDKNCEDLKKQSEFLLDLYSYLNYSDHPSYKHVLLELQSVYKSAPAVWVIDLSEKKASILSEVLEFQTMKKPVKLVGWSDEENEQWSLLQCLPYVSKLGLLEWHFNSKEAIKFLVSLFIQAAECDTKTGEKKLQLLSSVCSYSSFPLAGDTNSNDDFKKQSDFLLDLYSFLKDSEYPSFKHVLLALQPVYQSAPAVWVIDLSKRKASILLEVLELQTVKKPVKLVGWSNEKTEIRSFLQCLAYVSQLRWSKCHFNSNEAIKFMISQAAECDRETEEKKLQLLSSVCSYSSFPFVGNTNSDDDSKKQSDFLLDLYSFLKDSEYPTYKHFLLALQPVYQSAPAVWVIDLSERKASILLEVLKFQAVKKPVKLVGWSDEENEQRSFLQCLPNVSELGFSQDNLSPFQRLPVRHFNSKEAIKFIVHGLFNQAAVCDRDTGEKKLQLLSSVCSYSSFPFVGDRNSDNDSKKQSEFMLDLYSFLKDSKNPSYKHVLLALQPVYQSAPAVWVIDLSKRKASILLEVLELQTVKKPVKLVGWSNEKTVIRSFLQCLDYVSQLGLLEWHFNSKEAIKFLVSLFIQAAECDTKTGEKKLQLLSSVCSYSSFPFVGDTNSDESKKESDFMLDLYSFLKDSENPSYKHVLPALQPVYQSAPAGWVINLYKRKASIFLEVLEFQTVKKPVKLVGWSHAETELRSFLKCLPFVSQLGLHFPLETTSGLITVPLIGGLFERHFNSKEAIKFMVSLFTQAAECDRDTGEKKLQLLSSVCSYSSFPFVGDRNSDNDSKKQSDFMLDLYSLLQDSEYQSFKHVLLALQPVYQSAPAVWVIDLSNRKASILLEVLEFQTVKKPVKLVGWSSVQTVIRSFLQCLPYISQLGLSEEHFNSKEVIKFLVILFIQAAECDRETREKKLQLLSSVCSYSSFPFVGDTNSDDDSKKQSDFLLDLYSLLPDCEYPSFKHVLLALQPVYQSAPAVWVVDLSNRKASILIEVLEFQRVKKPVKLVGWSDKENELKSFLQCLPYVSQLGMSERHFNSKEAIKFLVNLFIQAAECDKETGERKLQLLSSVCSYSSFPFVGNTNSDDDSKKQSDFLLDMYSLLQDSEYQSFKHVLLALQPVYQSAPAVWVIDLSNRKASILIEVLEFQRVKKPVKLVSWSDEENELKSFLQCLPYVSQLGPFNNKSTDMATFLTDPDHDLWDQSKNQNTVEFKPDLNDHKGELSYSFSSESEGHFQCSATGLVFQMKAAGKVEYSPTYWNEAALKTAGYQPAGPLFNIKNPEKALCSLQLPHCEADVEERAHLSVAHFCSGNMQVLKPFAVTDTHVKIHVENLSPFGIIRSIISLITSQVRGQVLLFQPPRSTPQEQIYVFLLPSNVPLDQVTKQHTECRYIKTSSDCTLTRNQKYKVTSDLKGHHEIQPESQDFFCNYGPNFHPTFEVFFNDGITALKLAILKNGQHEVWGRRVSLPTEVTPDANRLAESYHILESAWKDCLLDVLEELTDEQMKNLKTRMPPPAGCVPSRHSSSVASCGTAVPHRRHTCSSFWMV</sequence>
<dbReference type="PANTHER" id="PTHR31594:SF16">
    <property type="entry name" value="SI:CH211-281L24.3"/>
    <property type="match status" value="1"/>
</dbReference>
<comment type="subcellular location">
    <subcellularLocation>
        <location evidence="1">Cytoplasm</location>
        <location evidence="1">Cytosol</location>
    </subcellularLocation>
</comment>
<dbReference type="GeneTree" id="ENSGT00730000111912"/>
<dbReference type="GO" id="GO:0005829">
    <property type="term" value="C:cytosol"/>
    <property type="evidence" value="ECO:0007669"/>
    <property type="project" value="UniProtKB-SubCell"/>
</dbReference>
<reference evidence="4" key="1">
    <citation type="submission" date="2025-08" db="UniProtKB">
        <authorList>
            <consortium name="Ensembl"/>
        </authorList>
    </citation>
    <scope>IDENTIFICATION</scope>
</reference>
<proteinExistence type="predicted"/>
<dbReference type="InterPro" id="IPR052090">
    <property type="entry name" value="Cytolytic_pore-forming_toxin"/>
</dbReference>
<evidence type="ECO:0000313" key="4">
    <source>
        <dbReference type="Ensembl" id="ENSPKIP00000016187.1"/>
    </source>
</evidence>
<evidence type="ECO:0000259" key="3">
    <source>
        <dbReference type="PROSITE" id="PS51830"/>
    </source>
</evidence>
<evidence type="ECO:0000313" key="5">
    <source>
        <dbReference type="Proteomes" id="UP000261540"/>
    </source>
</evidence>